<dbReference type="InterPro" id="IPR050903">
    <property type="entry name" value="Bact_Chemotaxis_MeTrfase"/>
</dbReference>
<dbReference type="GO" id="GO:0008983">
    <property type="term" value="F:protein-glutamate O-methyltransferase activity"/>
    <property type="evidence" value="ECO:0007669"/>
    <property type="project" value="UniProtKB-EC"/>
</dbReference>
<dbReference type="InterPro" id="IPR000780">
    <property type="entry name" value="CheR_MeTrfase"/>
</dbReference>
<dbReference type="PROSITE" id="PS50123">
    <property type="entry name" value="CHER"/>
    <property type="match status" value="1"/>
</dbReference>
<dbReference type="AlphaFoldDB" id="A0A3B0YXG3"/>
<dbReference type="EC" id="2.1.1.80" evidence="2"/>
<dbReference type="Gene3D" id="3.40.50.150">
    <property type="entry name" value="Vaccinia Virus protein VP39"/>
    <property type="match status" value="1"/>
</dbReference>
<dbReference type="SMART" id="SM00138">
    <property type="entry name" value="MeTrc"/>
    <property type="match status" value="1"/>
</dbReference>
<gene>
    <name evidence="7" type="ORF">MNBD_GAMMA15-2224</name>
</gene>
<dbReference type="PRINTS" id="PR00996">
    <property type="entry name" value="CHERMTFRASE"/>
</dbReference>
<feature type="domain" description="CheR-type methyltransferase" evidence="6">
    <location>
        <begin position="1"/>
        <end position="279"/>
    </location>
</feature>
<evidence type="ECO:0000256" key="4">
    <source>
        <dbReference type="ARBA" id="ARBA00022679"/>
    </source>
</evidence>
<dbReference type="EMBL" id="UOFN01000019">
    <property type="protein sequence ID" value="VAW73594.1"/>
    <property type="molecule type" value="Genomic_DNA"/>
</dbReference>
<evidence type="ECO:0000256" key="5">
    <source>
        <dbReference type="ARBA" id="ARBA00022691"/>
    </source>
</evidence>
<dbReference type="PANTHER" id="PTHR24422:SF21">
    <property type="entry name" value="CHEMOTAXIS PROTEIN METHYLTRANSFERASE 1"/>
    <property type="match status" value="1"/>
</dbReference>
<dbReference type="Gene3D" id="1.10.155.10">
    <property type="entry name" value="Chemotaxis receptor methyltransferase CheR, N-terminal domain"/>
    <property type="match status" value="1"/>
</dbReference>
<protein>
    <recommendedName>
        <fullName evidence="2">protein-glutamate O-methyltransferase</fullName>
        <ecNumber evidence="2">2.1.1.80</ecNumber>
    </recommendedName>
</protein>
<evidence type="ECO:0000256" key="1">
    <source>
        <dbReference type="ARBA" id="ARBA00001541"/>
    </source>
</evidence>
<name>A0A3B0YXG3_9ZZZZ</name>
<reference evidence="7" key="1">
    <citation type="submission" date="2018-06" db="EMBL/GenBank/DDBJ databases">
        <authorList>
            <person name="Zhirakovskaya E."/>
        </authorList>
    </citation>
    <scope>NUCLEOTIDE SEQUENCE</scope>
</reference>
<keyword evidence="4 7" id="KW-0808">Transferase</keyword>
<dbReference type="InterPro" id="IPR022642">
    <property type="entry name" value="CheR_C"/>
</dbReference>
<dbReference type="InterPro" id="IPR026024">
    <property type="entry name" value="Chemotaxis_MeTrfase_CheR"/>
</dbReference>
<dbReference type="SUPFAM" id="SSF47757">
    <property type="entry name" value="Chemotaxis receptor methyltransferase CheR, N-terminal domain"/>
    <property type="match status" value="1"/>
</dbReference>
<dbReference type="SUPFAM" id="SSF53335">
    <property type="entry name" value="S-adenosyl-L-methionine-dependent methyltransferases"/>
    <property type="match status" value="1"/>
</dbReference>
<keyword evidence="3 7" id="KW-0489">Methyltransferase</keyword>
<organism evidence="7">
    <name type="scientific">hydrothermal vent metagenome</name>
    <dbReference type="NCBI Taxonomy" id="652676"/>
    <lineage>
        <taxon>unclassified sequences</taxon>
        <taxon>metagenomes</taxon>
        <taxon>ecological metagenomes</taxon>
    </lineage>
</organism>
<dbReference type="PIRSF" id="PIRSF000410">
    <property type="entry name" value="CheR"/>
    <property type="match status" value="1"/>
</dbReference>
<dbReference type="PANTHER" id="PTHR24422">
    <property type="entry name" value="CHEMOTAXIS PROTEIN METHYLTRANSFERASE"/>
    <property type="match status" value="1"/>
</dbReference>
<dbReference type="InterPro" id="IPR036804">
    <property type="entry name" value="CheR_N_sf"/>
</dbReference>
<dbReference type="Pfam" id="PF03705">
    <property type="entry name" value="CheR_N"/>
    <property type="match status" value="1"/>
</dbReference>
<evidence type="ECO:0000256" key="2">
    <source>
        <dbReference type="ARBA" id="ARBA00012534"/>
    </source>
</evidence>
<dbReference type="Pfam" id="PF01739">
    <property type="entry name" value="CheR"/>
    <property type="match status" value="1"/>
</dbReference>
<evidence type="ECO:0000313" key="7">
    <source>
        <dbReference type="EMBL" id="VAW73594.1"/>
    </source>
</evidence>
<dbReference type="GO" id="GO:0032259">
    <property type="term" value="P:methylation"/>
    <property type="evidence" value="ECO:0007669"/>
    <property type="project" value="UniProtKB-KW"/>
</dbReference>
<comment type="catalytic activity">
    <reaction evidence="1">
        <text>L-glutamyl-[protein] + S-adenosyl-L-methionine = [protein]-L-glutamate 5-O-methyl ester + S-adenosyl-L-homocysteine</text>
        <dbReference type="Rhea" id="RHEA:24452"/>
        <dbReference type="Rhea" id="RHEA-COMP:10208"/>
        <dbReference type="Rhea" id="RHEA-COMP:10311"/>
        <dbReference type="ChEBI" id="CHEBI:29973"/>
        <dbReference type="ChEBI" id="CHEBI:57856"/>
        <dbReference type="ChEBI" id="CHEBI:59789"/>
        <dbReference type="ChEBI" id="CHEBI:82795"/>
        <dbReference type="EC" id="2.1.1.80"/>
    </reaction>
</comment>
<sequence>MPLSSIKPTEYEDFRRFLEEACGILLGENKHYLVQSRLGKLAREQGGGLGDLVSKLRSERQGGALRERVIEAMTTNETFWFRDKHPFSILEKTVLPSLSERRARNVRVWSAACSSGQEPYSISMVAQEYLSKNVGAFSDVQIVATDISTAILEEAKAAYYDPMQLSRGLSSEMKQRYFERDTGHWEERWQVSNEIRRRVRFSITNLQSSYASLGKLDIIFCRNVLIYFSGESKKDIIARMAAALNPEGYLFLGASESISQHSDAFEMVRCSNGVVYRKK</sequence>
<evidence type="ECO:0000256" key="3">
    <source>
        <dbReference type="ARBA" id="ARBA00022603"/>
    </source>
</evidence>
<accession>A0A3B0YXG3</accession>
<keyword evidence="5" id="KW-0949">S-adenosyl-L-methionine</keyword>
<dbReference type="InterPro" id="IPR029063">
    <property type="entry name" value="SAM-dependent_MTases_sf"/>
</dbReference>
<dbReference type="InterPro" id="IPR022641">
    <property type="entry name" value="CheR_N"/>
</dbReference>
<proteinExistence type="predicted"/>
<evidence type="ECO:0000259" key="6">
    <source>
        <dbReference type="PROSITE" id="PS50123"/>
    </source>
</evidence>